<keyword evidence="2" id="KW-1185">Reference proteome</keyword>
<dbReference type="KEGG" id="bsed:DN745_15455"/>
<accession>A0A2Z4FNW6</accession>
<dbReference type="AlphaFoldDB" id="A0A2Z4FNW6"/>
<dbReference type="Proteomes" id="UP000249799">
    <property type="component" value="Chromosome"/>
</dbReference>
<reference evidence="1 2" key="1">
    <citation type="submission" date="2018-06" db="EMBL/GenBank/DDBJ databases">
        <title>Lujinxingia sediminis gen. nov. sp. nov., a new facultative anaerobic member of the class Deltaproteobacteria, and proposal of Lujinxingaceae fam. nov.</title>
        <authorList>
            <person name="Guo L.-Y."/>
            <person name="Li C.-M."/>
            <person name="Wang S."/>
            <person name="Du Z.-J."/>
        </authorList>
    </citation>
    <scope>NUCLEOTIDE SEQUENCE [LARGE SCALE GENOMIC DNA]</scope>
    <source>
        <strain evidence="1 2">FA350</strain>
    </source>
</reference>
<protein>
    <submittedName>
        <fullName evidence="1">Uncharacterized protein</fullName>
    </submittedName>
</protein>
<dbReference type="Gene3D" id="2.60.40.640">
    <property type="match status" value="1"/>
</dbReference>
<organism evidence="1 2">
    <name type="scientific">Bradymonas sediminis</name>
    <dbReference type="NCBI Taxonomy" id="1548548"/>
    <lineage>
        <taxon>Bacteria</taxon>
        <taxon>Deltaproteobacteria</taxon>
        <taxon>Bradymonadales</taxon>
        <taxon>Bradymonadaceae</taxon>
        <taxon>Bradymonas</taxon>
    </lineage>
</organism>
<dbReference type="OrthoDB" id="263784at2"/>
<dbReference type="EMBL" id="CP030032">
    <property type="protein sequence ID" value="AWV90643.1"/>
    <property type="molecule type" value="Genomic_DNA"/>
</dbReference>
<evidence type="ECO:0000313" key="2">
    <source>
        <dbReference type="Proteomes" id="UP000249799"/>
    </source>
</evidence>
<name>A0A2Z4FNW6_9DELT</name>
<evidence type="ECO:0000313" key="1">
    <source>
        <dbReference type="EMBL" id="AWV90643.1"/>
    </source>
</evidence>
<sequence length="375" mass="41141">MSKCDISIELEPGSVRCHAGGVVRGVVVVDVDADCKCNALTVALGWFTHGRGNRRADTVQTINLFTGEWRAGQRVSYPFEMRLPNGPLSYEGYYFNVDWGLRARADIPWALDPKCDQDILLVAGPETDEQGYLDNFDGLAGVAEKRDGNEGETSYGLLMASVPFLLMGPLFLVFGLFGGDEGVEITTVILGLLFCVGGVFMFFGALRNRVASMKLGEVRIDWPEHPVRPGEAVPLRLYMSATDNLNDIVATLICQETVVSGSGTNEIASYHNVFSVPIKLERHLDGPEQLRAEGVIELPKSAPPCFYARDNELSWYVVLHIDVAKWPDWTRLLYLDVRPGGAIAQLEGPNIKHGAANQVGDVAFVGSNFEDTDAW</sequence>
<proteinExistence type="predicted"/>
<dbReference type="RefSeq" id="WP_111336207.1">
    <property type="nucleotide sequence ID" value="NZ_CP030032.1"/>
</dbReference>
<dbReference type="InterPro" id="IPR014752">
    <property type="entry name" value="Arrestin-like_C"/>
</dbReference>
<gene>
    <name evidence="1" type="ORF">DN745_15455</name>
</gene>